<keyword evidence="2" id="KW-0813">Transport</keyword>
<dbReference type="AlphaFoldDB" id="A0A2V1DQS8"/>
<dbReference type="PANTHER" id="PTHR43341:SF38">
    <property type="entry name" value="PROLINE TRANSPORTER (EUROFUNG)"/>
    <property type="match status" value="1"/>
</dbReference>
<protein>
    <submittedName>
        <fullName evidence="10">Histidine permease</fullName>
    </submittedName>
</protein>
<dbReference type="OrthoDB" id="3900342at2759"/>
<evidence type="ECO:0000256" key="5">
    <source>
        <dbReference type="ARBA" id="ARBA00022989"/>
    </source>
</evidence>
<dbReference type="GO" id="GO:0015171">
    <property type="term" value="F:amino acid transmembrane transporter activity"/>
    <property type="evidence" value="ECO:0007669"/>
    <property type="project" value="TreeGrafter"/>
</dbReference>
<dbReference type="PIRSF" id="PIRSF006060">
    <property type="entry name" value="AA_transporter"/>
    <property type="match status" value="1"/>
</dbReference>
<feature type="transmembrane region" description="Helical" evidence="8">
    <location>
        <begin position="388"/>
        <end position="405"/>
    </location>
</feature>
<evidence type="ECO:0000256" key="7">
    <source>
        <dbReference type="SAM" id="MobiDB-lite"/>
    </source>
</evidence>
<evidence type="ECO:0000256" key="4">
    <source>
        <dbReference type="ARBA" id="ARBA00022970"/>
    </source>
</evidence>
<comment type="subcellular location">
    <subcellularLocation>
        <location evidence="1">Membrane</location>
        <topology evidence="1">Multi-pass membrane protein</topology>
    </subcellularLocation>
</comment>
<feature type="region of interest" description="Disordered" evidence="7">
    <location>
        <begin position="1"/>
        <end position="20"/>
    </location>
</feature>
<feature type="transmembrane region" description="Helical" evidence="8">
    <location>
        <begin position="417"/>
        <end position="440"/>
    </location>
</feature>
<keyword evidence="3 8" id="KW-0812">Transmembrane</keyword>
<proteinExistence type="predicted"/>
<feature type="transmembrane region" description="Helical" evidence="8">
    <location>
        <begin position="460"/>
        <end position="485"/>
    </location>
</feature>
<evidence type="ECO:0000259" key="9">
    <source>
        <dbReference type="Pfam" id="PF00324"/>
    </source>
</evidence>
<dbReference type="InterPro" id="IPR004841">
    <property type="entry name" value="AA-permease/SLC12A_dom"/>
</dbReference>
<dbReference type="InterPro" id="IPR050524">
    <property type="entry name" value="APC_YAT"/>
</dbReference>
<evidence type="ECO:0000256" key="1">
    <source>
        <dbReference type="ARBA" id="ARBA00004141"/>
    </source>
</evidence>
<feature type="transmembrane region" description="Helical" evidence="8">
    <location>
        <begin position="91"/>
        <end position="114"/>
    </location>
</feature>
<feature type="transmembrane region" description="Helical" evidence="8">
    <location>
        <begin position="290"/>
        <end position="308"/>
    </location>
</feature>
<reference evidence="10 11" key="1">
    <citation type="journal article" date="2018" name="Sci. Rep.">
        <title>Comparative genomics provides insights into the lifestyle and reveals functional heterogeneity of dark septate endophytic fungi.</title>
        <authorList>
            <person name="Knapp D.G."/>
            <person name="Nemeth J.B."/>
            <person name="Barry K."/>
            <person name="Hainaut M."/>
            <person name="Henrissat B."/>
            <person name="Johnson J."/>
            <person name="Kuo A."/>
            <person name="Lim J.H.P."/>
            <person name="Lipzen A."/>
            <person name="Nolan M."/>
            <person name="Ohm R.A."/>
            <person name="Tamas L."/>
            <person name="Grigoriev I.V."/>
            <person name="Spatafora J.W."/>
            <person name="Nagy L.G."/>
            <person name="Kovacs G.M."/>
        </authorList>
    </citation>
    <scope>NUCLEOTIDE SEQUENCE [LARGE SCALE GENOMIC DNA]</scope>
    <source>
        <strain evidence="10 11">DSE2036</strain>
    </source>
</reference>
<gene>
    <name evidence="10" type="ORF">DM02DRAFT_527106</name>
</gene>
<feature type="transmembrane region" description="Helical" evidence="8">
    <location>
        <begin position="167"/>
        <end position="189"/>
    </location>
</feature>
<dbReference type="EMBL" id="KZ805374">
    <property type="protein sequence ID" value="PVI00379.1"/>
    <property type="molecule type" value="Genomic_DNA"/>
</dbReference>
<evidence type="ECO:0000256" key="3">
    <source>
        <dbReference type="ARBA" id="ARBA00022692"/>
    </source>
</evidence>
<dbReference type="STRING" id="97972.A0A2V1DQS8"/>
<feature type="transmembrane region" description="Helical" evidence="8">
    <location>
        <begin position="201"/>
        <end position="219"/>
    </location>
</feature>
<feature type="transmembrane region" description="Helical" evidence="8">
    <location>
        <begin position="126"/>
        <end position="147"/>
    </location>
</feature>
<dbReference type="PANTHER" id="PTHR43341">
    <property type="entry name" value="AMINO ACID PERMEASE"/>
    <property type="match status" value="1"/>
</dbReference>
<evidence type="ECO:0000256" key="8">
    <source>
        <dbReference type="SAM" id="Phobius"/>
    </source>
</evidence>
<feature type="domain" description="Amino acid permease/ SLC12A" evidence="9">
    <location>
        <begin position="57"/>
        <end position="514"/>
    </location>
</feature>
<feature type="transmembrane region" description="Helical" evidence="8">
    <location>
        <begin position="60"/>
        <end position="79"/>
    </location>
</feature>
<dbReference type="FunFam" id="1.20.1740.10:FF:000006">
    <property type="entry name" value="General amino acid permease"/>
    <property type="match status" value="1"/>
</dbReference>
<evidence type="ECO:0000256" key="2">
    <source>
        <dbReference type="ARBA" id="ARBA00022448"/>
    </source>
</evidence>
<feature type="transmembrane region" description="Helical" evidence="8">
    <location>
        <begin position="491"/>
        <end position="510"/>
    </location>
</feature>
<dbReference type="Pfam" id="PF00324">
    <property type="entry name" value="AA_permease"/>
    <property type="match status" value="1"/>
</dbReference>
<keyword evidence="5 8" id="KW-1133">Transmembrane helix</keyword>
<dbReference type="GO" id="GO:0016020">
    <property type="term" value="C:membrane"/>
    <property type="evidence" value="ECO:0007669"/>
    <property type="project" value="UniProtKB-SubCell"/>
</dbReference>
<keyword evidence="6 8" id="KW-0472">Membrane</keyword>
<organism evidence="10 11">
    <name type="scientific">Periconia macrospinosa</name>
    <dbReference type="NCBI Taxonomy" id="97972"/>
    <lineage>
        <taxon>Eukaryota</taxon>
        <taxon>Fungi</taxon>
        <taxon>Dikarya</taxon>
        <taxon>Ascomycota</taxon>
        <taxon>Pezizomycotina</taxon>
        <taxon>Dothideomycetes</taxon>
        <taxon>Pleosporomycetidae</taxon>
        <taxon>Pleosporales</taxon>
        <taxon>Massarineae</taxon>
        <taxon>Periconiaceae</taxon>
        <taxon>Periconia</taxon>
    </lineage>
</organism>
<dbReference type="Gene3D" id="1.20.1740.10">
    <property type="entry name" value="Amino acid/polyamine transporter I"/>
    <property type="match status" value="1"/>
</dbReference>
<feature type="transmembrane region" description="Helical" evidence="8">
    <location>
        <begin position="248"/>
        <end position="270"/>
    </location>
</feature>
<keyword evidence="11" id="KW-1185">Reference proteome</keyword>
<evidence type="ECO:0000313" key="11">
    <source>
        <dbReference type="Proteomes" id="UP000244855"/>
    </source>
</evidence>
<sequence length="560" mass="61579">MDNKSAPIEPVGSTGNSYGEKHVITNHRRSSVNAEVLQGEIFDERYETTQRGLKSRHAQMIALGGTIGTGLFVGSGQTLSRGGPAFILGSYIFMSFLIFCVVSCIVEVAAYLPTPGSSMNLFGYRYVSKSLGFAMGWLYFYSLGILVPYEITAAGLVIDYWNPPVNIAVWITIMIVVIVGLNALPVKFYGETEFWFAGTKVIMMTGLLLLSFILFWGGGPNHDRLGFRYWKHPGAANTYLAEGDTGRFLALLSTLVLSAFPFTFAPELLIATGGEMESPRRNLPVAARRYIYRLIFFYIGSVLAISVTCPSDDPALTSGEKGAGASAFVVGIKNAGIPVLDSIINAGIILSAWSSGNSFLYLSSRSLYALALSGNAPKVFKTCSKSGVPYWAVVASSLFCALAYLNVASSGAIVFNWFVNLTNTSGFISWICCGIVYLRFRKAREAQNVPLSDLPYKNKFGRFGAIFSMTGFTFLCLINGFNVFWPQNWNASSFLTAYIGIPIFLAIYFGHRIYSWSEPWAYDPLEVDLQTGMDHVLAEERPPKDTSGKPWYSKVQRIWS</sequence>
<evidence type="ECO:0000256" key="6">
    <source>
        <dbReference type="ARBA" id="ARBA00023136"/>
    </source>
</evidence>
<keyword evidence="4" id="KW-0029">Amino-acid transport</keyword>
<evidence type="ECO:0000313" key="10">
    <source>
        <dbReference type="EMBL" id="PVI00379.1"/>
    </source>
</evidence>
<name>A0A2V1DQS8_9PLEO</name>
<accession>A0A2V1DQS8</accession>
<dbReference type="Proteomes" id="UP000244855">
    <property type="component" value="Unassembled WGS sequence"/>
</dbReference>